<dbReference type="GO" id="GO:0022857">
    <property type="term" value="F:transmembrane transporter activity"/>
    <property type="evidence" value="ECO:0007669"/>
    <property type="project" value="InterPro"/>
</dbReference>
<keyword evidence="2" id="KW-1133">Transmembrane helix</keyword>
<dbReference type="Gene3D" id="2.80.10.50">
    <property type="match status" value="1"/>
</dbReference>
<protein>
    <submittedName>
        <fullName evidence="4">Uncharacterized protein</fullName>
    </submittedName>
</protein>
<reference evidence="4" key="3">
    <citation type="submission" date="2025-09" db="UniProtKB">
        <authorList>
            <consortium name="Ensembl"/>
        </authorList>
    </citation>
    <scope>IDENTIFICATION</scope>
</reference>
<dbReference type="PANTHER" id="PTHR36129:SF3">
    <property type="match status" value="1"/>
</dbReference>
<dbReference type="HOGENOM" id="CLU_084495_0_0_1"/>
<dbReference type="eggNOG" id="ENOG502S380">
    <property type="taxonomic scope" value="Eukaryota"/>
</dbReference>
<keyword evidence="5" id="KW-1185">Reference proteome</keyword>
<organism evidence="4 5">
    <name type="scientific">Lepisosteus oculatus</name>
    <name type="common">Spotted gar</name>
    <dbReference type="NCBI Taxonomy" id="7918"/>
    <lineage>
        <taxon>Eukaryota</taxon>
        <taxon>Metazoa</taxon>
        <taxon>Chordata</taxon>
        <taxon>Craniata</taxon>
        <taxon>Vertebrata</taxon>
        <taxon>Euteleostomi</taxon>
        <taxon>Actinopterygii</taxon>
        <taxon>Neopterygii</taxon>
        <taxon>Holostei</taxon>
        <taxon>Semionotiformes</taxon>
        <taxon>Lepisosteidae</taxon>
        <taxon>Lepisosteus</taxon>
    </lineage>
</organism>
<evidence type="ECO:0000256" key="3">
    <source>
        <dbReference type="SAM" id="SignalP"/>
    </source>
</evidence>
<dbReference type="Pfam" id="PF15048">
    <property type="entry name" value="OSTbeta"/>
    <property type="match status" value="1"/>
</dbReference>
<dbReference type="AlphaFoldDB" id="W5N9T7"/>
<dbReference type="Ensembl" id="ENSLOCT00000017427.1">
    <property type="protein sequence ID" value="ENSLOCP00000017396.1"/>
    <property type="gene ID" value="ENSLOCG00000014120.1"/>
</dbReference>
<dbReference type="InterPro" id="IPR052678">
    <property type="entry name" value="OST-beta_subunit"/>
</dbReference>
<keyword evidence="3" id="KW-0732">Signal</keyword>
<proteinExistence type="predicted"/>
<sequence>MAQTWITLCLLVQGTYCFTVQNVQSNLCLQASLEDNNLRLGQCDLTSDLQQWFWREGRFLVNRGTKRCLSAHHADHVQTVACDSSYTLHWQCHNHRLTAQATFLDLASDENRLFLSNNKTQSAKWRSIERNNICKEILRSKRASSKPTGSGKAEALASPPSEKAEADAMAEAEAEREYLLWLYRTEDPSPWKYSMLALSFTALFLGVLLLVVGLMANRNRKVTAMYEAATKTGKTEELQRMTELKQPLSPASQESQLSQKHPQSSNGSEPPKSGDVVITWKDGTVSALYAEVPEEDVHGQQPEGLPTAQSFSREPNE</sequence>
<feature type="transmembrane region" description="Helical" evidence="2">
    <location>
        <begin position="193"/>
        <end position="216"/>
    </location>
</feature>
<dbReference type="InterPro" id="IPR029387">
    <property type="entry name" value="OSTbeta"/>
</dbReference>
<feature type="compositionally biased region" description="Polar residues" evidence="1">
    <location>
        <begin position="249"/>
        <end position="268"/>
    </location>
</feature>
<dbReference type="SUPFAM" id="SSF50370">
    <property type="entry name" value="Ricin B-like lectins"/>
    <property type="match status" value="1"/>
</dbReference>
<dbReference type="PANTHER" id="PTHR36129">
    <property type="entry name" value="ORGANIC SOLUTE TRANSPORTER SUBUNIT BETA-RELATED"/>
    <property type="match status" value="1"/>
</dbReference>
<keyword evidence="2" id="KW-0472">Membrane</keyword>
<reference evidence="5" key="1">
    <citation type="submission" date="2011-12" db="EMBL/GenBank/DDBJ databases">
        <title>The Draft Genome of Lepisosteus oculatus.</title>
        <authorList>
            <consortium name="The Broad Institute Genome Assembly &amp; Analysis Group"/>
            <consortium name="Computational R&amp;D Group"/>
            <consortium name="and Sequencing Platform"/>
            <person name="Di Palma F."/>
            <person name="Alfoldi J."/>
            <person name="Johnson J."/>
            <person name="Berlin A."/>
            <person name="Gnerre S."/>
            <person name="Jaffe D."/>
            <person name="MacCallum I."/>
            <person name="Young S."/>
            <person name="Walker B.J."/>
            <person name="Lander E.S."/>
            <person name="Lindblad-Toh K."/>
        </authorList>
    </citation>
    <scope>NUCLEOTIDE SEQUENCE [LARGE SCALE GENOMIC DNA]</scope>
</reference>
<evidence type="ECO:0000313" key="5">
    <source>
        <dbReference type="Proteomes" id="UP000018468"/>
    </source>
</evidence>
<evidence type="ECO:0000256" key="1">
    <source>
        <dbReference type="SAM" id="MobiDB-lite"/>
    </source>
</evidence>
<dbReference type="InParanoid" id="W5N9T7"/>
<reference evidence="4" key="2">
    <citation type="submission" date="2025-08" db="UniProtKB">
        <authorList>
            <consortium name="Ensembl"/>
        </authorList>
    </citation>
    <scope>IDENTIFICATION</scope>
</reference>
<name>W5N9T7_LEPOC</name>
<dbReference type="Proteomes" id="UP000018468">
    <property type="component" value="Linkage group LG3"/>
</dbReference>
<evidence type="ECO:0000256" key="2">
    <source>
        <dbReference type="SAM" id="Phobius"/>
    </source>
</evidence>
<dbReference type="InterPro" id="IPR035992">
    <property type="entry name" value="Ricin_B-like_lectins"/>
</dbReference>
<keyword evidence="2" id="KW-0812">Transmembrane</keyword>
<feature type="region of interest" description="Disordered" evidence="1">
    <location>
        <begin position="141"/>
        <end position="167"/>
    </location>
</feature>
<dbReference type="CDD" id="cd23385">
    <property type="entry name" value="beta-trefoil_Ricin_MRC-like"/>
    <property type="match status" value="1"/>
</dbReference>
<evidence type="ECO:0000313" key="4">
    <source>
        <dbReference type="Ensembl" id="ENSLOCP00000017396.1"/>
    </source>
</evidence>
<accession>W5N9T7</accession>
<feature type="signal peptide" evidence="3">
    <location>
        <begin position="1"/>
        <end position="17"/>
    </location>
</feature>
<dbReference type="PROSITE" id="PS50231">
    <property type="entry name" value="RICIN_B_LECTIN"/>
    <property type="match status" value="1"/>
</dbReference>
<dbReference type="GeneTree" id="ENSGT00510000052431"/>
<feature type="region of interest" description="Disordered" evidence="1">
    <location>
        <begin position="289"/>
        <end position="317"/>
    </location>
</feature>
<dbReference type="GO" id="GO:0005886">
    <property type="term" value="C:plasma membrane"/>
    <property type="evidence" value="ECO:0007669"/>
    <property type="project" value="InterPro"/>
</dbReference>
<dbReference type="Bgee" id="ENSLOCG00000014120">
    <property type="expression patterns" value="Expressed in liver and 13 other cell types or tissues"/>
</dbReference>
<feature type="compositionally biased region" description="Polar residues" evidence="1">
    <location>
        <begin position="307"/>
        <end position="317"/>
    </location>
</feature>
<feature type="chain" id="PRO_5004867454" evidence="3">
    <location>
        <begin position="18"/>
        <end position="317"/>
    </location>
</feature>
<dbReference type="STRING" id="7918.ENSLOCP00000017396"/>
<dbReference type="OMA" id="MGAMANK"/>
<feature type="region of interest" description="Disordered" evidence="1">
    <location>
        <begin position="236"/>
        <end position="277"/>
    </location>
</feature>
<dbReference type="GO" id="GO:0046982">
    <property type="term" value="F:protein heterodimerization activity"/>
    <property type="evidence" value="ECO:0007669"/>
    <property type="project" value="InterPro"/>
</dbReference>
<dbReference type="GO" id="GO:0015721">
    <property type="term" value="P:bile acid and bile salt transport"/>
    <property type="evidence" value="ECO:0007669"/>
    <property type="project" value="InterPro"/>
</dbReference>
<dbReference type="EMBL" id="AHAT01024789">
    <property type="status" value="NOT_ANNOTATED_CDS"/>
    <property type="molecule type" value="Genomic_DNA"/>
</dbReference>